<evidence type="ECO:0000313" key="2">
    <source>
        <dbReference type="Proteomes" id="UP000828941"/>
    </source>
</evidence>
<dbReference type="Proteomes" id="UP000828941">
    <property type="component" value="Chromosome 7"/>
</dbReference>
<keyword evidence="2" id="KW-1185">Reference proteome</keyword>
<dbReference type="EMBL" id="CM039432">
    <property type="protein sequence ID" value="KAI4332703.1"/>
    <property type="molecule type" value="Genomic_DNA"/>
</dbReference>
<reference evidence="1 2" key="1">
    <citation type="journal article" date="2022" name="DNA Res.">
        <title>Chromosomal-level genome assembly of the orchid tree Bauhinia variegata (Leguminosae; Cercidoideae) supports the allotetraploid origin hypothesis of Bauhinia.</title>
        <authorList>
            <person name="Zhong Y."/>
            <person name="Chen Y."/>
            <person name="Zheng D."/>
            <person name="Pang J."/>
            <person name="Liu Y."/>
            <person name="Luo S."/>
            <person name="Meng S."/>
            <person name="Qian L."/>
            <person name="Wei D."/>
            <person name="Dai S."/>
            <person name="Zhou R."/>
        </authorList>
    </citation>
    <scope>NUCLEOTIDE SEQUENCE [LARGE SCALE GENOMIC DNA]</scope>
    <source>
        <strain evidence="1">BV-YZ2020</strain>
    </source>
</reference>
<gene>
    <name evidence="1" type="ORF">L6164_017589</name>
</gene>
<proteinExistence type="predicted"/>
<name>A0ACB9N9K3_BAUVA</name>
<comment type="caution">
    <text evidence="1">The sequence shown here is derived from an EMBL/GenBank/DDBJ whole genome shotgun (WGS) entry which is preliminary data.</text>
</comment>
<accession>A0ACB9N9K3</accession>
<protein>
    <submittedName>
        <fullName evidence="1">Uncharacterized protein</fullName>
    </submittedName>
</protein>
<organism evidence="1 2">
    <name type="scientific">Bauhinia variegata</name>
    <name type="common">Purple orchid tree</name>
    <name type="synonym">Phanera variegata</name>
    <dbReference type="NCBI Taxonomy" id="167791"/>
    <lineage>
        <taxon>Eukaryota</taxon>
        <taxon>Viridiplantae</taxon>
        <taxon>Streptophyta</taxon>
        <taxon>Embryophyta</taxon>
        <taxon>Tracheophyta</taxon>
        <taxon>Spermatophyta</taxon>
        <taxon>Magnoliopsida</taxon>
        <taxon>eudicotyledons</taxon>
        <taxon>Gunneridae</taxon>
        <taxon>Pentapetalae</taxon>
        <taxon>rosids</taxon>
        <taxon>fabids</taxon>
        <taxon>Fabales</taxon>
        <taxon>Fabaceae</taxon>
        <taxon>Cercidoideae</taxon>
        <taxon>Cercideae</taxon>
        <taxon>Bauhiniinae</taxon>
        <taxon>Bauhinia</taxon>
    </lineage>
</organism>
<sequence>MASISYKLIWEVLFLFVLLLSANHAATTNGKERRLAGVADKPHSADKHGKERRLNRADKPGGGGYPHGR</sequence>
<evidence type="ECO:0000313" key="1">
    <source>
        <dbReference type="EMBL" id="KAI4332703.1"/>
    </source>
</evidence>